<keyword evidence="3" id="KW-1185">Reference proteome</keyword>
<protein>
    <recommendedName>
        <fullName evidence="1">Retrotransposon gag domain-containing protein</fullName>
    </recommendedName>
</protein>
<dbReference type="InterPro" id="IPR005162">
    <property type="entry name" value="Retrotrans_gag_dom"/>
</dbReference>
<dbReference type="AlphaFoldDB" id="A0ABD3KHW9"/>
<dbReference type="Pfam" id="PF03732">
    <property type="entry name" value="Retrotrans_gag"/>
    <property type="match status" value="1"/>
</dbReference>
<dbReference type="Proteomes" id="UP001634007">
    <property type="component" value="Unassembled WGS sequence"/>
</dbReference>
<name>A0ABD3KHW9_EUCGL</name>
<gene>
    <name evidence="2" type="ORF">ACJRO7_020853</name>
</gene>
<proteinExistence type="predicted"/>
<accession>A0ABD3KHW9</accession>
<sequence length="172" mass="20060">MQGLVEQFLKLKPSKFASLGDPSEAEVWIDEMEKSFTLLNCTDVEKVSLAKYHQLLGNAYHWLKAMKGTVFPEGAEVTWASFVWAFFGKHFSDCARDKKVMEFMQLTQNNLTVDQYEARFVELSRFAPKLVEDREDKAKRLLNGMRPNIRRYLVPPNLKDYHELYECAQLVE</sequence>
<evidence type="ECO:0000313" key="2">
    <source>
        <dbReference type="EMBL" id="KAL3739505.1"/>
    </source>
</evidence>
<reference evidence="2 3" key="1">
    <citation type="submission" date="2024-11" db="EMBL/GenBank/DDBJ databases">
        <title>Chromosome-level genome assembly of Eucalyptus globulus Labill. provides insights into its genome evolution.</title>
        <authorList>
            <person name="Li X."/>
        </authorList>
    </citation>
    <scope>NUCLEOTIDE SEQUENCE [LARGE SCALE GENOMIC DNA]</scope>
    <source>
        <strain evidence="2">CL2024</strain>
        <tissue evidence="2">Fresh tender leaves</tissue>
    </source>
</reference>
<organism evidence="2 3">
    <name type="scientific">Eucalyptus globulus</name>
    <name type="common">Tasmanian blue gum</name>
    <dbReference type="NCBI Taxonomy" id="34317"/>
    <lineage>
        <taxon>Eukaryota</taxon>
        <taxon>Viridiplantae</taxon>
        <taxon>Streptophyta</taxon>
        <taxon>Embryophyta</taxon>
        <taxon>Tracheophyta</taxon>
        <taxon>Spermatophyta</taxon>
        <taxon>Magnoliopsida</taxon>
        <taxon>eudicotyledons</taxon>
        <taxon>Gunneridae</taxon>
        <taxon>Pentapetalae</taxon>
        <taxon>rosids</taxon>
        <taxon>malvids</taxon>
        <taxon>Myrtales</taxon>
        <taxon>Myrtaceae</taxon>
        <taxon>Myrtoideae</taxon>
        <taxon>Eucalypteae</taxon>
        <taxon>Eucalyptus</taxon>
    </lineage>
</organism>
<evidence type="ECO:0000313" key="3">
    <source>
        <dbReference type="Proteomes" id="UP001634007"/>
    </source>
</evidence>
<comment type="caution">
    <text evidence="2">The sequence shown here is derived from an EMBL/GenBank/DDBJ whole genome shotgun (WGS) entry which is preliminary data.</text>
</comment>
<evidence type="ECO:0000259" key="1">
    <source>
        <dbReference type="Pfam" id="PF03732"/>
    </source>
</evidence>
<feature type="domain" description="Retrotransposon gag" evidence="1">
    <location>
        <begin position="53"/>
        <end position="147"/>
    </location>
</feature>
<dbReference type="EMBL" id="JBJKBG010000005">
    <property type="protein sequence ID" value="KAL3739505.1"/>
    <property type="molecule type" value="Genomic_DNA"/>
</dbReference>